<keyword evidence="6" id="KW-1185">Reference proteome</keyword>
<protein>
    <recommendedName>
        <fullName evidence="7">Aquaporin</fullName>
    </recommendedName>
</protein>
<evidence type="ECO:0008006" key="7">
    <source>
        <dbReference type="Google" id="ProtNLM"/>
    </source>
</evidence>
<dbReference type="GO" id="GO:0016020">
    <property type="term" value="C:membrane"/>
    <property type="evidence" value="ECO:0007669"/>
    <property type="project" value="UniProtKB-SubCell"/>
</dbReference>
<evidence type="ECO:0000313" key="6">
    <source>
        <dbReference type="Proteomes" id="UP000290289"/>
    </source>
</evidence>
<dbReference type="Gene3D" id="1.20.1080.10">
    <property type="entry name" value="Glycerol uptake facilitator protein"/>
    <property type="match status" value="1"/>
</dbReference>
<dbReference type="AlphaFoldDB" id="A0A498JWP4"/>
<dbReference type="SUPFAM" id="SSF81338">
    <property type="entry name" value="Aquaporin-like"/>
    <property type="match status" value="1"/>
</dbReference>
<proteinExistence type="predicted"/>
<dbReference type="GO" id="GO:0015267">
    <property type="term" value="F:channel activity"/>
    <property type="evidence" value="ECO:0007669"/>
    <property type="project" value="InterPro"/>
</dbReference>
<sequence>MGLDQIFTPLRVGFAVFLLHLATIRITGNGINPARSLLGFAKNRCFEFGVSCRRLSSGFSLLCLLGFAKNRCFEFV</sequence>
<dbReference type="Proteomes" id="UP000290289">
    <property type="component" value="Chromosome 5"/>
</dbReference>
<gene>
    <name evidence="5" type="ORF">DVH24_037878</name>
</gene>
<reference evidence="5 6" key="1">
    <citation type="submission" date="2018-10" db="EMBL/GenBank/DDBJ databases">
        <title>A high-quality apple genome assembly.</title>
        <authorList>
            <person name="Hu J."/>
        </authorList>
    </citation>
    <scope>NUCLEOTIDE SEQUENCE [LARGE SCALE GENOMIC DNA]</scope>
    <source>
        <strain evidence="6">cv. HFTH1</strain>
        <tissue evidence="5">Young leaf</tissue>
    </source>
</reference>
<evidence type="ECO:0000256" key="1">
    <source>
        <dbReference type="ARBA" id="ARBA00004141"/>
    </source>
</evidence>
<keyword evidence="4" id="KW-0472">Membrane</keyword>
<accession>A0A498JWP4</accession>
<dbReference type="EMBL" id="RDQH01000331">
    <property type="protein sequence ID" value="RXI00330.1"/>
    <property type="molecule type" value="Genomic_DNA"/>
</dbReference>
<dbReference type="InterPro" id="IPR000425">
    <property type="entry name" value="MIP"/>
</dbReference>
<organism evidence="5 6">
    <name type="scientific">Malus domestica</name>
    <name type="common">Apple</name>
    <name type="synonym">Pyrus malus</name>
    <dbReference type="NCBI Taxonomy" id="3750"/>
    <lineage>
        <taxon>Eukaryota</taxon>
        <taxon>Viridiplantae</taxon>
        <taxon>Streptophyta</taxon>
        <taxon>Embryophyta</taxon>
        <taxon>Tracheophyta</taxon>
        <taxon>Spermatophyta</taxon>
        <taxon>Magnoliopsida</taxon>
        <taxon>eudicotyledons</taxon>
        <taxon>Gunneridae</taxon>
        <taxon>Pentapetalae</taxon>
        <taxon>rosids</taxon>
        <taxon>fabids</taxon>
        <taxon>Rosales</taxon>
        <taxon>Rosaceae</taxon>
        <taxon>Amygdaloideae</taxon>
        <taxon>Maleae</taxon>
        <taxon>Malus</taxon>
    </lineage>
</organism>
<dbReference type="Pfam" id="PF00230">
    <property type="entry name" value="MIP"/>
    <property type="match status" value="1"/>
</dbReference>
<evidence type="ECO:0000256" key="4">
    <source>
        <dbReference type="ARBA" id="ARBA00023136"/>
    </source>
</evidence>
<comment type="caution">
    <text evidence="5">The sequence shown here is derived from an EMBL/GenBank/DDBJ whole genome shotgun (WGS) entry which is preliminary data.</text>
</comment>
<evidence type="ECO:0000256" key="2">
    <source>
        <dbReference type="ARBA" id="ARBA00022692"/>
    </source>
</evidence>
<dbReference type="STRING" id="3750.A0A498JWP4"/>
<keyword evidence="2" id="KW-0812">Transmembrane</keyword>
<evidence type="ECO:0000313" key="5">
    <source>
        <dbReference type="EMBL" id="RXI00330.1"/>
    </source>
</evidence>
<evidence type="ECO:0000256" key="3">
    <source>
        <dbReference type="ARBA" id="ARBA00022989"/>
    </source>
</evidence>
<keyword evidence="3" id="KW-1133">Transmembrane helix</keyword>
<comment type="subcellular location">
    <subcellularLocation>
        <location evidence="1">Membrane</location>
        <topology evidence="1">Multi-pass membrane protein</topology>
    </subcellularLocation>
</comment>
<dbReference type="InterPro" id="IPR023271">
    <property type="entry name" value="Aquaporin-like"/>
</dbReference>
<name>A0A498JWP4_MALDO</name>